<sequence>MFVSRRNGIIIGLLLTSTQLLGCANSSDAKLTDEEIQLAEQRKEAMDKAGYRCDVVKVTGSNLPQKRCTTRKQREKEQESAQTYVDDVIRNTVPEEVK</sequence>
<keyword evidence="2" id="KW-1185">Reference proteome</keyword>
<gene>
    <name evidence="1" type="ORF">STH12_00671</name>
</gene>
<accession>A0ABM7D074</accession>
<evidence type="ECO:0000313" key="1">
    <source>
        <dbReference type="EMBL" id="AZQ09810.1"/>
    </source>
</evidence>
<proteinExistence type="predicted"/>
<dbReference type="EMBL" id="CP020373">
    <property type="protein sequence ID" value="AZQ09810.1"/>
    <property type="molecule type" value="Genomic_DNA"/>
</dbReference>
<protein>
    <recommendedName>
        <fullName evidence="3">Outer membrane lipoprotein</fullName>
    </recommendedName>
</protein>
<evidence type="ECO:0000313" key="2">
    <source>
        <dbReference type="Proteomes" id="UP000278437"/>
    </source>
</evidence>
<dbReference type="RefSeq" id="WP_126166245.1">
    <property type="nucleotide sequence ID" value="NZ_CP020373.1"/>
</dbReference>
<organism evidence="1 2">
    <name type="scientific">Shewanella khirikhana</name>
    <dbReference type="NCBI Taxonomy" id="1965282"/>
    <lineage>
        <taxon>Bacteria</taxon>
        <taxon>Pseudomonadati</taxon>
        <taxon>Pseudomonadota</taxon>
        <taxon>Gammaproteobacteria</taxon>
        <taxon>Alteromonadales</taxon>
        <taxon>Shewanellaceae</taxon>
        <taxon>Shewanella</taxon>
    </lineage>
</organism>
<name>A0ABM7D074_9GAMM</name>
<evidence type="ECO:0008006" key="3">
    <source>
        <dbReference type="Google" id="ProtNLM"/>
    </source>
</evidence>
<reference evidence="2" key="1">
    <citation type="submission" date="2017-03" db="EMBL/GenBank/DDBJ databases">
        <title>Full genome sequence of a non-lethal Shewanella isolate that potentiates virulence of Vibio parahaemolyticus causing acute hepatopancreatic necrosis disease (AHPND) in shrimp.</title>
        <authorList>
            <person name="Prachumwat A."/>
            <person name="Sritunyalucksana K."/>
        </authorList>
    </citation>
    <scope>NUCLEOTIDE SEQUENCE [LARGE SCALE GENOMIC DNA]</scope>
    <source>
        <strain evidence="2">TH2012</strain>
    </source>
</reference>
<dbReference type="Proteomes" id="UP000278437">
    <property type="component" value="Chromosome"/>
</dbReference>